<name>A0ABN4N3D3_9GAMM</name>
<dbReference type="Proteomes" id="UP000076104">
    <property type="component" value="Chromosome"/>
</dbReference>
<evidence type="ECO:0000256" key="3">
    <source>
        <dbReference type="SAM" id="SignalP"/>
    </source>
</evidence>
<feature type="signal peptide" evidence="3">
    <location>
        <begin position="1"/>
        <end position="24"/>
    </location>
</feature>
<dbReference type="RefSeq" id="WP_062844582.1">
    <property type="nucleotide sequence ID" value="NZ_CP014945.1"/>
</dbReference>
<organism evidence="5 6">
    <name type="scientific">Psychrobacter alimentarius</name>
    <dbReference type="NCBI Taxonomy" id="261164"/>
    <lineage>
        <taxon>Bacteria</taxon>
        <taxon>Pseudomonadati</taxon>
        <taxon>Pseudomonadota</taxon>
        <taxon>Gammaproteobacteria</taxon>
        <taxon>Moraxellales</taxon>
        <taxon>Moraxellaceae</taxon>
        <taxon>Psychrobacter</taxon>
    </lineage>
</organism>
<feature type="domain" description="Solute-binding protein family 3/N-terminal" evidence="4">
    <location>
        <begin position="45"/>
        <end position="275"/>
    </location>
</feature>
<proteinExistence type="inferred from homology"/>
<dbReference type="EMBL" id="CP014945">
    <property type="protein sequence ID" value="AMT96952.1"/>
    <property type="molecule type" value="Genomic_DNA"/>
</dbReference>
<accession>A0ABN4N3D3</accession>
<dbReference type="InterPro" id="IPR001638">
    <property type="entry name" value="Solute-binding_3/MltF_N"/>
</dbReference>
<dbReference type="PANTHER" id="PTHR35936">
    <property type="entry name" value="MEMBRANE-BOUND LYTIC MUREIN TRANSGLYCOSYLASE F"/>
    <property type="match status" value="1"/>
</dbReference>
<sequence length="286" mass="30995">MKPLKMILLSTAAGLVLNACSSEAPTSSQESSTTATESAGADKRVLTIGSDMTFPPYEYLDEQGNPGGVDVEIMAKVAELNGDITPKWEDTRWANLIPGLKGDKFDVLYSSMYITKDRLAQIDMIPYYKTDISLLVRGDSDLAPQGADDLCGQKVGAMKGTEFVNQLGKISAKCVEQNQGAIEIREYETSPQTSQALLSRAVDIQYDDAAVMKAAEMKLGNRVKITSTQELYPIVGGIGVKKGDTETYQIISDGIEKMKQSGDLEKILSVYGLTVPSQADIDQIMN</sequence>
<keyword evidence="6" id="KW-1185">Reference proteome</keyword>
<comment type="similarity">
    <text evidence="1">Belongs to the bacterial solute-binding protein 3 family.</text>
</comment>
<protein>
    <recommendedName>
        <fullName evidence="4">Solute-binding protein family 3/N-terminal domain-containing protein</fullName>
    </recommendedName>
</protein>
<dbReference type="GeneID" id="33059100"/>
<evidence type="ECO:0000256" key="2">
    <source>
        <dbReference type="ARBA" id="ARBA00022729"/>
    </source>
</evidence>
<evidence type="ECO:0000313" key="5">
    <source>
        <dbReference type="EMBL" id="AMT96952.1"/>
    </source>
</evidence>
<dbReference type="SUPFAM" id="SSF53850">
    <property type="entry name" value="Periplasmic binding protein-like II"/>
    <property type="match status" value="1"/>
</dbReference>
<gene>
    <name evidence="5" type="ORF">A3K91_1348</name>
</gene>
<dbReference type="PANTHER" id="PTHR35936:SF17">
    <property type="entry name" value="ARGININE-BINDING EXTRACELLULAR PROTEIN ARTP"/>
    <property type="match status" value="1"/>
</dbReference>
<keyword evidence="2 3" id="KW-0732">Signal</keyword>
<dbReference type="Pfam" id="PF00497">
    <property type="entry name" value="SBP_bac_3"/>
    <property type="match status" value="1"/>
</dbReference>
<evidence type="ECO:0000313" key="6">
    <source>
        <dbReference type="Proteomes" id="UP000076104"/>
    </source>
</evidence>
<feature type="chain" id="PRO_5046180510" description="Solute-binding protein family 3/N-terminal domain-containing protein" evidence="3">
    <location>
        <begin position="25"/>
        <end position="286"/>
    </location>
</feature>
<evidence type="ECO:0000259" key="4">
    <source>
        <dbReference type="SMART" id="SM00062"/>
    </source>
</evidence>
<evidence type="ECO:0000256" key="1">
    <source>
        <dbReference type="ARBA" id="ARBA00010333"/>
    </source>
</evidence>
<dbReference type="SMART" id="SM00062">
    <property type="entry name" value="PBPb"/>
    <property type="match status" value="1"/>
</dbReference>
<dbReference type="Gene3D" id="3.40.190.10">
    <property type="entry name" value="Periplasmic binding protein-like II"/>
    <property type="match status" value="2"/>
</dbReference>
<reference evidence="5 6" key="1">
    <citation type="submission" date="2016-03" db="EMBL/GenBank/DDBJ databases">
        <title>Genome sequencing of Psychrobacter alimentarius PAMC 27889.</title>
        <authorList>
            <person name="Lee J."/>
            <person name="Kim O.-S."/>
        </authorList>
    </citation>
    <scope>NUCLEOTIDE SEQUENCE [LARGE SCALE GENOMIC DNA]</scope>
    <source>
        <strain evidence="5 6">PAMC 27889</strain>
    </source>
</reference>